<name>A0A177LY56_METMH</name>
<proteinExistence type="predicted"/>
<dbReference type="Proteomes" id="UP000078090">
    <property type="component" value="Unassembled WGS sequence"/>
</dbReference>
<protein>
    <submittedName>
        <fullName evidence="1">Uncharacterized protein</fullName>
    </submittedName>
</protein>
<evidence type="ECO:0000313" key="2">
    <source>
        <dbReference type="Proteomes" id="UP000078090"/>
    </source>
</evidence>
<dbReference type="RefSeq" id="WP_064010292.1">
    <property type="nucleotide sequence ID" value="NZ_LUUG01000110.1"/>
</dbReference>
<comment type="caution">
    <text evidence="1">The sequence shown here is derived from an EMBL/GenBank/DDBJ whole genome shotgun (WGS) entry which is preliminary data.</text>
</comment>
<dbReference type="AlphaFoldDB" id="A0A177LY56"/>
<accession>A0A177LY56</accession>
<reference evidence="1 2" key="1">
    <citation type="submission" date="2016-03" db="EMBL/GenBank/DDBJ databases">
        <authorList>
            <person name="Ploux O."/>
        </authorList>
    </citation>
    <scope>NUCLEOTIDE SEQUENCE [LARGE SCALE GENOMIC DNA]</scope>
    <source>
        <strain evidence="1 2">R-45363</strain>
    </source>
</reference>
<organism evidence="1 2">
    <name type="scientific">Methylomonas methanica</name>
    <dbReference type="NCBI Taxonomy" id="421"/>
    <lineage>
        <taxon>Bacteria</taxon>
        <taxon>Pseudomonadati</taxon>
        <taxon>Pseudomonadota</taxon>
        <taxon>Gammaproteobacteria</taxon>
        <taxon>Methylococcales</taxon>
        <taxon>Methylococcaceae</taxon>
        <taxon>Methylomonas</taxon>
    </lineage>
</organism>
<gene>
    <name evidence="1" type="ORF">A1332_20735</name>
</gene>
<sequence>MTVQRRSNFIFFNLHDPQLLSLGLLAEKYFADDPNTCLLKLRQLAVYRRTLLLPDLQKNRSKRVSRRALKPPHLLKWVNHRRIYERQNRPMA</sequence>
<dbReference type="OrthoDB" id="9804086at2"/>
<dbReference type="EMBL" id="LUUG01000110">
    <property type="protein sequence ID" value="OAH98213.1"/>
    <property type="molecule type" value="Genomic_DNA"/>
</dbReference>
<evidence type="ECO:0000313" key="1">
    <source>
        <dbReference type="EMBL" id="OAH98213.1"/>
    </source>
</evidence>